<sequence>MNQEESLPFILYGTAWKEERTQALCYQALNAGFRGIDTANQRKHYYEEGVGQGISQFLAQSEVHREDLFLQSKFTYAQGQDHRLPYDEKDSLTNQVKQSLESSLQHLKTSYLNSYILHGPYSSQGLTEQDWEVWGAMEDLIRMGKVRHLGVSNVNFLQLKTLYLQAAIKPHFVQNRCFAVKLWDREIRQFCAEKKCIYQGFSLLTANYPYLAHAEIHEICKKYNKTLAQVIFRFARDIGILSLTGTTNVQHMKDDLDTDSFALTPAEVACIEEIALG</sequence>
<protein>
    <submittedName>
        <fullName evidence="3">D-xylose reductase III</fullName>
        <ecNumber evidence="3">1.-.-.-</ecNumber>
    </submittedName>
</protein>
<evidence type="ECO:0000313" key="5">
    <source>
        <dbReference type="Proteomes" id="UP000255066"/>
    </source>
</evidence>
<dbReference type="OrthoDB" id="9804790at2"/>
<evidence type="ECO:0000259" key="1">
    <source>
        <dbReference type="Pfam" id="PF00248"/>
    </source>
</evidence>
<dbReference type="RefSeq" id="WP_058523282.1">
    <property type="nucleotide sequence ID" value="NZ_CAAAHV010000002.1"/>
</dbReference>
<dbReference type="AlphaFoldDB" id="A0A378IE68"/>
<dbReference type="SUPFAM" id="SSF51430">
    <property type="entry name" value="NAD(P)-linked oxidoreductase"/>
    <property type="match status" value="1"/>
</dbReference>
<reference evidence="2 4" key="1">
    <citation type="submission" date="2015-11" db="EMBL/GenBank/DDBJ databases">
        <title>Genomic analysis of 38 Legionella species identifies large and diverse effector repertoires.</title>
        <authorList>
            <person name="Burstein D."/>
            <person name="Amaro F."/>
            <person name="Zusman T."/>
            <person name="Lifshitz Z."/>
            <person name="Cohen O."/>
            <person name="Gilbert J.A."/>
            <person name="Pupko T."/>
            <person name="Shuman H.A."/>
            <person name="Segal G."/>
        </authorList>
    </citation>
    <scope>NUCLEOTIDE SEQUENCE [LARGE SCALE GENOMIC DNA]</scope>
    <source>
        <strain evidence="2 4">CDC#1407-AL-14</strain>
    </source>
</reference>
<evidence type="ECO:0000313" key="3">
    <source>
        <dbReference type="EMBL" id="STX30554.1"/>
    </source>
</evidence>
<dbReference type="InterPro" id="IPR023210">
    <property type="entry name" value="NADP_OxRdtase_dom"/>
</dbReference>
<dbReference type="Proteomes" id="UP000054735">
    <property type="component" value="Unassembled WGS sequence"/>
</dbReference>
<feature type="domain" description="NADP-dependent oxidoreductase" evidence="1">
    <location>
        <begin position="17"/>
        <end position="274"/>
    </location>
</feature>
<reference evidence="3 5" key="2">
    <citation type="submission" date="2018-06" db="EMBL/GenBank/DDBJ databases">
        <authorList>
            <consortium name="Pathogen Informatics"/>
            <person name="Doyle S."/>
        </authorList>
    </citation>
    <scope>NUCLEOTIDE SEQUENCE [LARGE SCALE GENOMIC DNA]</scope>
    <source>
        <strain evidence="3 5">NCTC12437</strain>
    </source>
</reference>
<dbReference type="STRING" id="28083.Lbir_1197"/>
<evidence type="ECO:0000313" key="4">
    <source>
        <dbReference type="Proteomes" id="UP000054735"/>
    </source>
</evidence>
<dbReference type="PRINTS" id="PR00069">
    <property type="entry name" value="ALDKETRDTASE"/>
</dbReference>
<dbReference type="PANTHER" id="PTHR43827:SF8">
    <property type="entry name" value="ALDO_KETO REDUCTASE FAMILY PROTEIN"/>
    <property type="match status" value="1"/>
</dbReference>
<proteinExistence type="predicted"/>
<dbReference type="InterPro" id="IPR020471">
    <property type="entry name" value="AKR"/>
</dbReference>
<organism evidence="3 5">
    <name type="scientific">Legionella birminghamensis</name>
    <dbReference type="NCBI Taxonomy" id="28083"/>
    <lineage>
        <taxon>Bacteria</taxon>
        <taxon>Pseudomonadati</taxon>
        <taxon>Pseudomonadota</taxon>
        <taxon>Gammaproteobacteria</taxon>
        <taxon>Legionellales</taxon>
        <taxon>Legionellaceae</taxon>
        <taxon>Legionella</taxon>
    </lineage>
</organism>
<dbReference type="Proteomes" id="UP000255066">
    <property type="component" value="Unassembled WGS sequence"/>
</dbReference>
<dbReference type="InterPro" id="IPR036812">
    <property type="entry name" value="NAD(P)_OxRdtase_dom_sf"/>
</dbReference>
<dbReference type="EMBL" id="UGNW01000001">
    <property type="protein sequence ID" value="STX30554.1"/>
    <property type="molecule type" value="Genomic_DNA"/>
</dbReference>
<dbReference type="PANTHER" id="PTHR43827">
    <property type="entry name" value="2,5-DIKETO-D-GLUCONIC ACID REDUCTASE"/>
    <property type="match status" value="1"/>
</dbReference>
<accession>A0A378IE68</accession>
<name>A0A378IE68_9GAMM</name>
<dbReference type="Gene3D" id="3.20.20.100">
    <property type="entry name" value="NADP-dependent oxidoreductase domain"/>
    <property type="match status" value="1"/>
</dbReference>
<dbReference type="EMBL" id="LNXT01000015">
    <property type="protein sequence ID" value="KTC72422.1"/>
    <property type="molecule type" value="Genomic_DNA"/>
</dbReference>
<evidence type="ECO:0000313" key="2">
    <source>
        <dbReference type="EMBL" id="KTC72422.1"/>
    </source>
</evidence>
<keyword evidence="4" id="KW-1185">Reference proteome</keyword>
<dbReference type="EC" id="1.-.-.-" evidence="3"/>
<dbReference type="GO" id="GO:0016491">
    <property type="term" value="F:oxidoreductase activity"/>
    <property type="evidence" value="ECO:0007669"/>
    <property type="project" value="UniProtKB-KW"/>
</dbReference>
<dbReference type="CDD" id="cd19071">
    <property type="entry name" value="AKR_AKR1-5-like"/>
    <property type="match status" value="1"/>
</dbReference>
<dbReference type="Pfam" id="PF00248">
    <property type="entry name" value="Aldo_ket_red"/>
    <property type="match status" value="1"/>
</dbReference>
<keyword evidence="3" id="KW-0560">Oxidoreductase</keyword>
<gene>
    <name evidence="3" type="primary">ytbE</name>
    <name evidence="2" type="ORF">Lbir_1197</name>
    <name evidence="3" type="ORF">NCTC12437_00312</name>
</gene>